<reference evidence="1" key="1">
    <citation type="submission" date="2020-06" db="EMBL/GenBank/DDBJ databases">
        <title>WGS assembly of Ceratodon purpureus strain R40.</title>
        <authorList>
            <person name="Carey S.B."/>
            <person name="Jenkins J."/>
            <person name="Shu S."/>
            <person name="Lovell J.T."/>
            <person name="Sreedasyam A."/>
            <person name="Maumus F."/>
            <person name="Tiley G.P."/>
            <person name="Fernandez-Pozo N."/>
            <person name="Barry K."/>
            <person name="Chen C."/>
            <person name="Wang M."/>
            <person name="Lipzen A."/>
            <person name="Daum C."/>
            <person name="Saski C.A."/>
            <person name="Payton A.C."/>
            <person name="Mcbreen J.C."/>
            <person name="Conrad R.E."/>
            <person name="Kollar L.M."/>
            <person name="Olsson S."/>
            <person name="Huttunen S."/>
            <person name="Landis J.B."/>
            <person name="Wickett N.J."/>
            <person name="Johnson M.G."/>
            <person name="Rensing S.A."/>
            <person name="Grimwood J."/>
            <person name="Schmutz J."/>
            <person name="Mcdaniel S.F."/>
        </authorList>
    </citation>
    <scope>NUCLEOTIDE SEQUENCE</scope>
    <source>
        <strain evidence="1">R40</strain>
    </source>
</reference>
<comment type="caution">
    <text evidence="1">The sequence shown here is derived from an EMBL/GenBank/DDBJ whole genome shotgun (WGS) entry which is preliminary data.</text>
</comment>
<accession>A0A8T0G695</accession>
<keyword evidence="2" id="KW-1185">Reference proteome</keyword>
<gene>
    <name evidence="1" type="ORF">KC19_12G086400</name>
</gene>
<evidence type="ECO:0000313" key="1">
    <source>
        <dbReference type="EMBL" id="KAG0554375.1"/>
    </source>
</evidence>
<proteinExistence type="predicted"/>
<dbReference type="EMBL" id="CM026433">
    <property type="protein sequence ID" value="KAG0554375.1"/>
    <property type="molecule type" value="Genomic_DNA"/>
</dbReference>
<sequence length="67" mass="8183">MITMEFSSRLISQDVIGVQHSQHGQHRRRVFLVQLRRICVRHTLHSSVAYQLYIIRPLSWRKNQWRK</sequence>
<name>A0A8T0G695_CERPU</name>
<evidence type="ECO:0000313" key="2">
    <source>
        <dbReference type="Proteomes" id="UP000822688"/>
    </source>
</evidence>
<organism evidence="1 2">
    <name type="scientific">Ceratodon purpureus</name>
    <name type="common">Fire moss</name>
    <name type="synonym">Dicranum purpureum</name>
    <dbReference type="NCBI Taxonomy" id="3225"/>
    <lineage>
        <taxon>Eukaryota</taxon>
        <taxon>Viridiplantae</taxon>
        <taxon>Streptophyta</taxon>
        <taxon>Embryophyta</taxon>
        <taxon>Bryophyta</taxon>
        <taxon>Bryophytina</taxon>
        <taxon>Bryopsida</taxon>
        <taxon>Dicranidae</taxon>
        <taxon>Pseudoditrichales</taxon>
        <taxon>Ditrichaceae</taxon>
        <taxon>Ceratodon</taxon>
    </lineage>
</organism>
<protein>
    <submittedName>
        <fullName evidence="1">Uncharacterized protein</fullName>
    </submittedName>
</protein>
<dbReference type="Proteomes" id="UP000822688">
    <property type="component" value="Chromosome 12"/>
</dbReference>
<dbReference type="AlphaFoldDB" id="A0A8T0G695"/>